<gene>
    <name evidence="1" type="ORF">FRZ06_11495</name>
</gene>
<keyword evidence="2" id="KW-1185">Reference proteome</keyword>
<evidence type="ECO:0000313" key="1">
    <source>
        <dbReference type="EMBL" id="QOX63910.1"/>
    </source>
</evidence>
<proteinExistence type="predicted"/>
<reference evidence="1" key="1">
    <citation type="submission" date="2019-08" db="EMBL/GenBank/DDBJ databases">
        <title>Genome sequence of Clostridiales bacterium MT110.</title>
        <authorList>
            <person name="Cao J."/>
        </authorList>
    </citation>
    <scope>NUCLEOTIDE SEQUENCE</scope>
    <source>
        <strain evidence="1">MT110</strain>
    </source>
</reference>
<sequence length="155" mass="17677">MGFFDVIFGKKNTEAPQKVERFSPSASTNLAKVDIPPVQGDYAKAIFLHAYHKSSSVKTDNEYAQYFLFECGIRNPSRYHRELITEGYLEKSSPKERIKGLKIPELKAILTELGQTTSGKKDDLIQRIFDIAGEDTMIKWPGFVLMNFDIIHIVF</sequence>
<dbReference type="EMBL" id="CP042469">
    <property type="protein sequence ID" value="QOX63910.1"/>
    <property type="molecule type" value="Genomic_DNA"/>
</dbReference>
<accession>A0ACD1ABN5</accession>
<organism evidence="1 2">
    <name type="scientific">Anoxybacterium hadale</name>
    <dbReference type="NCBI Taxonomy" id="3408580"/>
    <lineage>
        <taxon>Bacteria</taxon>
        <taxon>Bacillati</taxon>
        <taxon>Bacillota</taxon>
        <taxon>Clostridia</taxon>
        <taxon>Peptostreptococcales</taxon>
        <taxon>Anaerovoracaceae</taxon>
        <taxon>Anoxybacterium</taxon>
    </lineage>
</organism>
<dbReference type="Proteomes" id="UP000594014">
    <property type="component" value="Chromosome"/>
</dbReference>
<name>A0ACD1ABN5_9FIRM</name>
<evidence type="ECO:0000313" key="2">
    <source>
        <dbReference type="Proteomes" id="UP000594014"/>
    </source>
</evidence>
<protein>
    <submittedName>
        <fullName evidence="1">Uncharacterized protein</fullName>
    </submittedName>
</protein>